<name>A0A067C4Q1_SAPPC</name>
<evidence type="ECO:0000313" key="3">
    <source>
        <dbReference type="Proteomes" id="UP000030745"/>
    </source>
</evidence>
<protein>
    <submittedName>
        <fullName evidence="2">Uncharacterized protein</fullName>
    </submittedName>
</protein>
<dbReference type="Proteomes" id="UP000030745">
    <property type="component" value="Unassembled WGS sequence"/>
</dbReference>
<feature type="transmembrane region" description="Helical" evidence="1">
    <location>
        <begin position="233"/>
        <end position="256"/>
    </location>
</feature>
<dbReference type="OrthoDB" id="72708at2759"/>
<reference evidence="2 3" key="1">
    <citation type="journal article" date="2013" name="PLoS Genet.">
        <title>Distinctive expansion of potential virulence genes in the genome of the oomycete fish pathogen Saprolegnia parasitica.</title>
        <authorList>
            <person name="Jiang R.H."/>
            <person name="de Bruijn I."/>
            <person name="Haas B.J."/>
            <person name="Belmonte R."/>
            <person name="Lobach L."/>
            <person name="Christie J."/>
            <person name="van den Ackerveken G."/>
            <person name="Bottin A."/>
            <person name="Bulone V."/>
            <person name="Diaz-Moreno S.M."/>
            <person name="Dumas B."/>
            <person name="Fan L."/>
            <person name="Gaulin E."/>
            <person name="Govers F."/>
            <person name="Grenville-Briggs L.J."/>
            <person name="Horner N.R."/>
            <person name="Levin J.Z."/>
            <person name="Mammella M."/>
            <person name="Meijer H.J."/>
            <person name="Morris P."/>
            <person name="Nusbaum C."/>
            <person name="Oome S."/>
            <person name="Phillips A.J."/>
            <person name="van Rooyen D."/>
            <person name="Rzeszutek E."/>
            <person name="Saraiva M."/>
            <person name="Secombes C.J."/>
            <person name="Seidl M.F."/>
            <person name="Snel B."/>
            <person name="Stassen J.H."/>
            <person name="Sykes S."/>
            <person name="Tripathy S."/>
            <person name="van den Berg H."/>
            <person name="Vega-Arreguin J.C."/>
            <person name="Wawra S."/>
            <person name="Young S.K."/>
            <person name="Zeng Q."/>
            <person name="Dieguez-Uribeondo J."/>
            <person name="Russ C."/>
            <person name="Tyler B.M."/>
            <person name="van West P."/>
        </authorList>
    </citation>
    <scope>NUCLEOTIDE SEQUENCE [LARGE SCALE GENOMIC DNA]</scope>
    <source>
        <strain evidence="2 3">CBS 223.65</strain>
    </source>
</reference>
<evidence type="ECO:0000313" key="2">
    <source>
        <dbReference type="EMBL" id="KDO24110.1"/>
    </source>
</evidence>
<dbReference type="PANTHER" id="PTHR13568">
    <property type="entry name" value="FAM11A, B PROTEIN"/>
    <property type="match status" value="1"/>
</dbReference>
<keyword evidence="1" id="KW-1133">Transmembrane helix</keyword>
<dbReference type="PANTHER" id="PTHR13568:SF9">
    <property type="entry name" value="TRANSMEMBRANE PROTEIN 203"/>
    <property type="match status" value="1"/>
</dbReference>
<dbReference type="KEGG" id="spar:SPRG_10898"/>
<gene>
    <name evidence="2" type="ORF">SPRG_10898</name>
</gene>
<evidence type="ECO:0000256" key="1">
    <source>
        <dbReference type="SAM" id="Phobius"/>
    </source>
</evidence>
<feature type="transmembrane region" description="Helical" evidence="1">
    <location>
        <begin position="80"/>
        <end position="109"/>
    </location>
</feature>
<dbReference type="VEuPathDB" id="FungiDB:SPRG_10898"/>
<organism evidence="2 3">
    <name type="scientific">Saprolegnia parasitica (strain CBS 223.65)</name>
    <dbReference type="NCBI Taxonomy" id="695850"/>
    <lineage>
        <taxon>Eukaryota</taxon>
        <taxon>Sar</taxon>
        <taxon>Stramenopiles</taxon>
        <taxon>Oomycota</taxon>
        <taxon>Saprolegniomycetes</taxon>
        <taxon>Saprolegniales</taxon>
        <taxon>Saprolegniaceae</taxon>
        <taxon>Saprolegnia</taxon>
    </lineage>
</organism>
<feature type="transmembrane region" description="Helical" evidence="1">
    <location>
        <begin position="44"/>
        <end position="68"/>
    </location>
</feature>
<keyword evidence="1" id="KW-0472">Membrane</keyword>
<dbReference type="InterPro" id="IPR019396">
    <property type="entry name" value="TM_Fragile-X-F-assoc"/>
</dbReference>
<dbReference type="Pfam" id="PF10269">
    <property type="entry name" value="Tmemb_185A"/>
    <property type="match status" value="1"/>
</dbReference>
<accession>A0A067C4Q1</accession>
<dbReference type="AlphaFoldDB" id="A0A067C4Q1"/>
<dbReference type="EMBL" id="KK583246">
    <property type="protein sequence ID" value="KDO24110.1"/>
    <property type="molecule type" value="Genomic_DNA"/>
</dbReference>
<proteinExistence type="predicted"/>
<dbReference type="OMA" id="VYIVLPW"/>
<sequence length="275" mass="29944">MAPTTTFTREGSYAKFSEAAKARRGPLGYMARGYEKLLQQSKTLCVRLSLVLGGLLLLLPAVLTLLFISWKVDGAIDWSWATVLVFVWMYDVLACNGTLAWLCGFLLHLFVALRLDGHVDWSWICVFIPSFVAILDWSGSSDGCYALQLIFLGLQLDHTVTWSWLVVFIPTWVPSAIGGLIFIVFVCAACFSDASSRLSALGLGLLACLGFGLLVAPQVLLLVRLGSATFSTVYIVLPWLILFGLVILVGIVAAMVMDLDDITSGPVTTPIEEEA</sequence>
<dbReference type="RefSeq" id="XP_012205245.1">
    <property type="nucleotide sequence ID" value="XM_012349855.1"/>
</dbReference>
<dbReference type="GeneID" id="24132983"/>
<feature type="transmembrane region" description="Helical" evidence="1">
    <location>
        <begin position="160"/>
        <end position="191"/>
    </location>
</feature>
<feature type="transmembrane region" description="Helical" evidence="1">
    <location>
        <begin position="198"/>
        <end position="221"/>
    </location>
</feature>
<keyword evidence="1" id="KW-0812">Transmembrane</keyword>
<keyword evidence="3" id="KW-1185">Reference proteome</keyword>